<dbReference type="Proteomes" id="UP000886803">
    <property type="component" value="Unassembled WGS sequence"/>
</dbReference>
<organism evidence="2 3">
    <name type="scientific">Candidatus Gemmiger avicola</name>
    <dbReference type="NCBI Taxonomy" id="2838605"/>
    <lineage>
        <taxon>Bacteria</taxon>
        <taxon>Bacillati</taxon>
        <taxon>Bacillota</taxon>
        <taxon>Clostridia</taxon>
        <taxon>Eubacteriales</taxon>
        <taxon>Gemmiger</taxon>
    </lineage>
</organism>
<dbReference type="GO" id="GO:0005975">
    <property type="term" value="P:carbohydrate metabolic process"/>
    <property type="evidence" value="ECO:0007669"/>
    <property type="project" value="UniProtKB-ARBA"/>
</dbReference>
<gene>
    <name evidence="2" type="ORF">H9945_03520</name>
</gene>
<dbReference type="InterPro" id="IPR017853">
    <property type="entry name" value="GH"/>
</dbReference>
<keyword evidence="1 2" id="KW-0378">Hydrolase</keyword>
<comment type="caution">
    <text evidence="2">The sequence shown here is derived from an EMBL/GenBank/DDBJ whole genome shotgun (WGS) entry which is preliminary data.</text>
</comment>
<evidence type="ECO:0000313" key="3">
    <source>
        <dbReference type="Proteomes" id="UP000886803"/>
    </source>
</evidence>
<dbReference type="InterPro" id="IPR042301">
    <property type="entry name" value="GH115_sf"/>
</dbReference>
<dbReference type="AlphaFoldDB" id="A0A9D2M4Z7"/>
<name>A0A9D2M4Z7_9FIRM</name>
<dbReference type="EMBL" id="DWYG01000050">
    <property type="protein sequence ID" value="HJB41546.1"/>
    <property type="molecule type" value="Genomic_DNA"/>
</dbReference>
<protein>
    <submittedName>
        <fullName evidence="2">Glycosyl hydrolase 115 family protein</fullName>
    </submittedName>
</protein>
<dbReference type="PANTHER" id="PTHR37842:SF2">
    <property type="entry name" value="GYLCOSYL HYDROLASE 115 C-TERMINAL DOMAIN-CONTAINING PROTEIN"/>
    <property type="match status" value="1"/>
</dbReference>
<dbReference type="Gene3D" id="3.20.20.520">
    <property type="entry name" value="Glycosyl hydrolase family 115"/>
    <property type="match status" value="1"/>
</dbReference>
<reference evidence="2" key="1">
    <citation type="journal article" date="2021" name="PeerJ">
        <title>Extensive microbial diversity within the chicken gut microbiome revealed by metagenomics and culture.</title>
        <authorList>
            <person name="Gilroy R."/>
            <person name="Ravi A."/>
            <person name="Getino M."/>
            <person name="Pursley I."/>
            <person name="Horton D.L."/>
            <person name="Alikhan N.F."/>
            <person name="Baker D."/>
            <person name="Gharbi K."/>
            <person name="Hall N."/>
            <person name="Watson M."/>
            <person name="Adriaenssens E.M."/>
            <person name="Foster-Nyarko E."/>
            <person name="Jarju S."/>
            <person name="Secka A."/>
            <person name="Antonio M."/>
            <person name="Oren A."/>
            <person name="Chaudhuri R.R."/>
            <person name="La Ragione R."/>
            <person name="Hildebrand F."/>
            <person name="Pallen M.J."/>
        </authorList>
    </citation>
    <scope>NUCLEOTIDE SEQUENCE</scope>
    <source>
        <strain evidence="2">ChiBcec8-13705</strain>
    </source>
</reference>
<dbReference type="InterPro" id="IPR031924">
    <property type="entry name" value="GH115"/>
</dbReference>
<dbReference type="Gene3D" id="3.30.379.10">
    <property type="entry name" value="Chitobiase/beta-hexosaminidase domain 2-like"/>
    <property type="match status" value="1"/>
</dbReference>
<evidence type="ECO:0000313" key="2">
    <source>
        <dbReference type="EMBL" id="HJB41546.1"/>
    </source>
</evidence>
<accession>A0A9D2M4Z7</accession>
<proteinExistence type="predicted"/>
<sequence length="675" mass="74376">MILNRNTVFLAEQDLLTPPVRAALAALARDRDKVFAKTEAPGAPVRLAADPACRAEAYTLAAGGGALILTAGDDLGFVYGLYEISRRFFGVQPFWFWLDQAFAPRAAAAVAEDFSFASAPFKVRWRGWFLNDETLLMGWQLDRRPEGPWEMAFEALLRLGGNLVIPGTDADARRYRDTAARMGLAITHHHAEPLGAEMFARAYPDLDPSFDAHPDAFRALWRQAVEEQRGLRVVWNLGFRGQGDRPFWEEDPQYNTPEKRGALISALIREQYDLVRAADPGAPCCTNLYGETMELWRQGLLALPGDVIKIWADNGYGKMVSRRQGNHDPRLPALPEPGQPGPHGLYYHVSFYDLQAASHLTPLANSAEFVAQELTAALKAGVRDYWVINASNVKPHTRFLDLIARIWRDGQADAAAATQGYAADYYGPAAAPAVAACLEGYAKAAVAYAPHEDARAGDQFYHHVPRMLIHAFMTDRAAPAEGLRWLCDLPSLGDQVAWCAVRYAEAADNYAACERQCQAAEAALTGAPAVLFADSVGLNAALCANWAEGALSVCCALAAGLEGRWADAFYAAGRAKRAYAASVEALFAREHGKWVGFYENECQTDLRQTVRFCAALMAFLRMQGDGPHETDWMRQYGDSAADRRVMLLLNTRPHPDDDALWRLMEQQRGDTGMDG</sequence>
<evidence type="ECO:0000256" key="1">
    <source>
        <dbReference type="ARBA" id="ARBA00022801"/>
    </source>
</evidence>
<dbReference type="Pfam" id="PF15979">
    <property type="entry name" value="Glyco_hydro_115"/>
    <property type="match status" value="1"/>
</dbReference>
<dbReference type="PANTHER" id="PTHR37842">
    <property type="match status" value="1"/>
</dbReference>
<dbReference type="GO" id="GO:0016787">
    <property type="term" value="F:hydrolase activity"/>
    <property type="evidence" value="ECO:0007669"/>
    <property type="project" value="UniProtKB-KW"/>
</dbReference>
<dbReference type="SUPFAM" id="SSF51445">
    <property type="entry name" value="(Trans)glycosidases"/>
    <property type="match status" value="1"/>
</dbReference>
<dbReference type="InterPro" id="IPR029018">
    <property type="entry name" value="Hex-like_dom2"/>
</dbReference>
<reference evidence="2" key="2">
    <citation type="submission" date="2021-04" db="EMBL/GenBank/DDBJ databases">
        <authorList>
            <person name="Gilroy R."/>
        </authorList>
    </citation>
    <scope>NUCLEOTIDE SEQUENCE</scope>
    <source>
        <strain evidence="2">ChiBcec8-13705</strain>
    </source>
</reference>